<evidence type="ECO:0000256" key="1">
    <source>
        <dbReference type="SAM" id="MobiDB-lite"/>
    </source>
</evidence>
<dbReference type="AlphaFoldDB" id="C3ZU00"/>
<reference evidence="2" key="1">
    <citation type="journal article" date="2008" name="Nature">
        <title>The amphioxus genome and the evolution of the chordate karyotype.</title>
        <authorList>
            <consortium name="US DOE Joint Genome Institute (JGI-PGF)"/>
            <person name="Putnam N.H."/>
            <person name="Butts T."/>
            <person name="Ferrier D.E.K."/>
            <person name="Furlong R.F."/>
            <person name="Hellsten U."/>
            <person name="Kawashima T."/>
            <person name="Robinson-Rechavi M."/>
            <person name="Shoguchi E."/>
            <person name="Terry A."/>
            <person name="Yu J.-K."/>
            <person name="Benito-Gutierrez E.L."/>
            <person name="Dubchak I."/>
            <person name="Garcia-Fernandez J."/>
            <person name="Gibson-Brown J.J."/>
            <person name="Grigoriev I.V."/>
            <person name="Horton A.C."/>
            <person name="de Jong P.J."/>
            <person name="Jurka J."/>
            <person name="Kapitonov V.V."/>
            <person name="Kohara Y."/>
            <person name="Kuroki Y."/>
            <person name="Lindquist E."/>
            <person name="Lucas S."/>
            <person name="Osoegawa K."/>
            <person name="Pennacchio L.A."/>
            <person name="Salamov A.A."/>
            <person name="Satou Y."/>
            <person name="Sauka-Spengler T."/>
            <person name="Schmutz J."/>
            <person name="Shin-I T."/>
            <person name="Toyoda A."/>
            <person name="Bronner-Fraser M."/>
            <person name="Fujiyama A."/>
            <person name="Holland L.Z."/>
            <person name="Holland P.W.H."/>
            <person name="Satoh N."/>
            <person name="Rokhsar D.S."/>
        </authorList>
    </citation>
    <scope>NUCLEOTIDE SEQUENCE [LARGE SCALE GENOMIC DNA]</scope>
    <source>
        <strain evidence="2">S238N-H82</strain>
        <tissue evidence="2">Testes</tissue>
    </source>
</reference>
<evidence type="ECO:0000313" key="2">
    <source>
        <dbReference type="EMBL" id="EEN43886.1"/>
    </source>
</evidence>
<protein>
    <submittedName>
        <fullName evidence="2">Uncharacterized protein</fullName>
    </submittedName>
</protein>
<accession>C3ZU00</accession>
<gene>
    <name evidence="2" type="ORF">BRAFLDRAFT_87262</name>
</gene>
<sequence length="328" mass="35951">MTDAEPSGLSVPEFVENDRGQTQPEEPFLTGSGVDGSAARDQARNPYDSTPMCTTLGFNQLTAQRTHSHIRANRDNKYASGTGRCTLLCDISRRAGSDAQAGGGRCHGLCARDPPRNAPVYTGWTHRGTLPATRAEPTDGCRWAVTPRSFEKIPEDVHGVLSRDVIGRRWALSRGKLTRLPVALRVTVARQHESRCAALMERKSGTGRRVEGLARGTGDLQETYRGPTRTGDLQEAVLSWWRGQSGQLAATLRALGCPQSLTHTRSSVHGHILIEKKSCVPKKKLKVRYLTFRQGVEFYNKSWGVKAAGTVGKQCYSKKPKNSVSPNE</sequence>
<feature type="region of interest" description="Disordered" evidence="1">
    <location>
        <begin position="1"/>
        <end position="50"/>
    </location>
</feature>
<organism>
    <name type="scientific">Branchiostoma floridae</name>
    <name type="common">Florida lancelet</name>
    <name type="synonym">Amphioxus</name>
    <dbReference type="NCBI Taxonomy" id="7739"/>
    <lineage>
        <taxon>Eukaryota</taxon>
        <taxon>Metazoa</taxon>
        <taxon>Chordata</taxon>
        <taxon>Cephalochordata</taxon>
        <taxon>Leptocardii</taxon>
        <taxon>Amphioxiformes</taxon>
        <taxon>Branchiostomatidae</taxon>
        <taxon>Branchiostoma</taxon>
    </lineage>
</organism>
<name>C3ZU00_BRAFL</name>
<dbReference type="InParanoid" id="C3ZU00"/>
<proteinExistence type="predicted"/>
<dbReference type="EMBL" id="GG666681">
    <property type="protein sequence ID" value="EEN43886.1"/>
    <property type="molecule type" value="Genomic_DNA"/>
</dbReference>